<name>A0AA40D5R5_9PEZI</name>
<dbReference type="Proteomes" id="UP001174997">
    <property type="component" value="Unassembled WGS sequence"/>
</dbReference>
<protein>
    <submittedName>
        <fullName evidence="3">Uncharacterized protein</fullName>
    </submittedName>
</protein>
<keyword evidence="2" id="KW-0812">Transmembrane</keyword>
<reference evidence="3" key="1">
    <citation type="submission" date="2023-06" db="EMBL/GenBank/DDBJ databases">
        <title>Genome-scale phylogeny and comparative genomics of the fungal order Sordariales.</title>
        <authorList>
            <consortium name="Lawrence Berkeley National Laboratory"/>
            <person name="Hensen N."/>
            <person name="Bonometti L."/>
            <person name="Westerberg I."/>
            <person name="Brannstrom I.O."/>
            <person name="Guillou S."/>
            <person name="Cros-Aarteil S."/>
            <person name="Calhoun S."/>
            <person name="Haridas S."/>
            <person name="Kuo A."/>
            <person name="Mondo S."/>
            <person name="Pangilinan J."/>
            <person name="Riley R."/>
            <person name="Labutti K."/>
            <person name="Andreopoulos B."/>
            <person name="Lipzen A."/>
            <person name="Chen C."/>
            <person name="Yanf M."/>
            <person name="Daum C."/>
            <person name="Ng V."/>
            <person name="Clum A."/>
            <person name="Steindorff A."/>
            <person name="Ohm R."/>
            <person name="Martin F."/>
            <person name="Silar P."/>
            <person name="Natvig D."/>
            <person name="Lalanne C."/>
            <person name="Gautier V."/>
            <person name="Ament-Velasquez S.L."/>
            <person name="Kruys A."/>
            <person name="Hutchinson M.I."/>
            <person name="Powell A.J."/>
            <person name="Barry K."/>
            <person name="Miller A.N."/>
            <person name="Grigoriev I.V."/>
            <person name="Debuchy R."/>
            <person name="Gladieux P."/>
            <person name="Thoren M.H."/>
            <person name="Johannesson H."/>
        </authorList>
    </citation>
    <scope>NUCLEOTIDE SEQUENCE</scope>
    <source>
        <strain evidence="3">CBS 307.81</strain>
    </source>
</reference>
<keyword evidence="2" id="KW-1133">Transmembrane helix</keyword>
<keyword evidence="2" id="KW-0472">Membrane</keyword>
<evidence type="ECO:0000313" key="4">
    <source>
        <dbReference type="Proteomes" id="UP001174997"/>
    </source>
</evidence>
<feature type="transmembrane region" description="Helical" evidence="2">
    <location>
        <begin position="97"/>
        <end position="116"/>
    </location>
</feature>
<organism evidence="3 4">
    <name type="scientific">Cercophora samala</name>
    <dbReference type="NCBI Taxonomy" id="330535"/>
    <lineage>
        <taxon>Eukaryota</taxon>
        <taxon>Fungi</taxon>
        <taxon>Dikarya</taxon>
        <taxon>Ascomycota</taxon>
        <taxon>Pezizomycotina</taxon>
        <taxon>Sordariomycetes</taxon>
        <taxon>Sordariomycetidae</taxon>
        <taxon>Sordariales</taxon>
        <taxon>Lasiosphaeriaceae</taxon>
        <taxon>Cercophora</taxon>
    </lineage>
</organism>
<feature type="transmembrane region" description="Helical" evidence="2">
    <location>
        <begin position="66"/>
        <end position="85"/>
    </location>
</feature>
<evidence type="ECO:0000256" key="2">
    <source>
        <dbReference type="SAM" id="Phobius"/>
    </source>
</evidence>
<gene>
    <name evidence="3" type="ORF">QBC41DRAFT_36150</name>
</gene>
<proteinExistence type="predicted"/>
<feature type="region of interest" description="Disordered" evidence="1">
    <location>
        <begin position="180"/>
        <end position="220"/>
    </location>
</feature>
<dbReference type="AlphaFoldDB" id="A0AA40D5R5"/>
<sequence>MLLFLLQTGPQKYRPTQNDTDGGRWRLREKRSRMDDGAVFILLSQNIRLAVFFFSRKQKNTHCSTLSLQFSLLLLLLLRFAFFLLNRTFFRFDQHFLFCFSIKVLFLFYSIIPPTIRHPYFYTETQPLDKTGKIHQNSEIPPLFYQKRRRPRTCGSFFLFYVVDGPARRERYERKRNAFFGQDKRDKKKKQGGGANKRDMAKRKKAGKEMTRGGGVVDRW</sequence>
<keyword evidence="4" id="KW-1185">Reference proteome</keyword>
<evidence type="ECO:0000313" key="3">
    <source>
        <dbReference type="EMBL" id="KAK0661598.1"/>
    </source>
</evidence>
<comment type="caution">
    <text evidence="3">The sequence shown here is derived from an EMBL/GenBank/DDBJ whole genome shotgun (WGS) entry which is preliminary data.</text>
</comment>
<accession>A0AA40D5R5</accession>
<evidence type="ECO:0000256" key="1">
    <source>
        <dbReference type="SAM" id="MobiDB-lite"/>
    </source>
</evidence>
<dbReference type="EMBL" id="JAULSY010000151">
    <property type="protein sequence ID" value="KAK0661598.1"/>
    <property type="molecule type" value="Genomic_DNA"/>
</dbReference>